<dbReference type="Proteomes" id="UP000076738">
    <property type="component" value="Unassembled WGS sequence"/>
</dbReference>
<evidence type="ECO:0000313" key="3">
    <source>
        <dbReference type="Proteomes" id="UP000076738"/>
    </source>
</evidence>
<feature type="compositionally biased region" description="Low complexity" evidence="1">
    <location>
        <begin position="26"/>
        <end position="35"/>
    </location>
</feature>
<feature type="compositionally biased region" description="Pro residues" evidence="1">
    <location>
        <begin position="757"/>
        <end position="776"/>
    </location>
</feature>
<dbReference type="AlphaFoldDB" id="A0A167LKT2"/>
<evidence type="ECO:0000256" key="1">
    <source>
        <dbReference type="SAM" id="MobiDB-lite"/>
    </source>
</evidence>
<organism evidence="2 3">
    <name type="scientific">Calocera viscosa (strain TUFC12733)</name>
    <dbReference type="NCBI Taxonomy" id="1330018"/>
    <lineage>
        <taxon>Eukaryota</taxon>
        <taxon>Fungi</taxon>
        <taxon>Dikarya</taxon>
        <taxon>Basidiomycota</taxon>
        <taxon>Agaricomycotina</taxon>
        <taxon>Dacrymycetes</taxon>
        <taxon>Dacrymycetales</taxon>
        <taxon>Dacrymycetaceae</taxon>
        <taxon>Calocera</taxon>
    </lineage>
</organism>
<feature type="compositionally biased region" description="Polar residues" evidence="1">
    <location>
        <begin position="11"/>
        <end position="21"/>
    </location>
</feature>
<feature type="compositionally biased region" description="Low complexity" evidence="1">
    <location>
        <begin position="878"/>
        <end position="902"/>
    </location>
</feature>
<feature type="compositionally biased region" description="Pro residues" evidence="1">
    <location>
        <begin position="237"/>
        <end position="250"/>
    </location>
</feature>
<feature type="compositionally biased region" description="Low complexity" evidence="1">
    <location>
        <begin position="179"/>
        <end position="193"/>
    </location>
</feature>
<feature type="compositionally biased region" description="Pro residues" evidence="1">
    <location>
        <begin position="304"/>
        <end position="317"/>
    </location>
</feature>
<feature type="compositionally biased region" description="Basic and acidic residues" evidence="1">
    <location>
        <begin position="111"/>
        <end position="122"/>
    </location>
</feature>
<dbReference type="OrthoDB" id="10681611at2759"/>
<feature type="compositionally biased region" description="Pro residues" evidence="1">
    <location>
        <begin position="194"/>
        <end position="221"/>
    </location>
</feature>
<feature type="compositionally biased region" description="Low complexity" evidence="1">
    <location>
        <begin position="541"/>
        <end position="555"/>
    </location>
</feature>
<feature type="compositionally biased region" description="Basic and acidic residues" evidence="1">
    <location>
        <begin position="574"/>
        <end position="584"/>
    </location>
</feature>
<sequence>MATRPRPQPLTALSQSNNGPQLPTRASKALSLSLFKPPPSPLSPSYPTHIPLSHPALSPPPANARTDLPNVWIVPPPESGAGTVLAFDSRAPPSPNTPDLALLEETVALDTRQRDRERERRLGPPPDIGIPKFRRLTERQMRMEGVVMPRRRDTAPSPQQQLQMQMQRARVRRSETDPLVLVPTSSTSQLSLSPRPPGIRSPRLPPSPPPNMPLPPLPLPPRGEEDNAIQILQGGPAPAPPRRIGSPPPALGRRGSGLGIYAPPPAPPGTAPVQERGQGQGQGQGQRETPPLVPFPSTSSPTDISPPAPAAPPPPAALPSAAQQAQKHISISIPPTAAPGRDTPAPAPAPAAVETKARKRSSTLAGLRRRSGFFSGSMELEAEGAKAKEQTAHGRLEKAAEKEKENAKEKEKEGLEGKKEAQAPETRRRSVTLGARRRSLFFSSPPAVELGPAVRPPIPHSPPAPGDNDHVLAKGDSSQTPDAPAEAQVVGEPVPRPPRTRSQSEKGLKRPRSIMGFAGLMMGNRTVPGTPVDEPGPGVDSPTTTTSSIPATPVAATPPTPTTRPSTPSSLGKEQGKKEKEKEKRLRRPKSLMGLGRHFTVPLKGGEEVPPVPALPPPQAVKDAAPADPAKKSNRKSFYNLSSLSLSHHRLHKDPPAPAELPGVRIDGVPHALRKPVPAPGEEGGKGRLRRPKSLAGLGAFMLPQRQALQAAMAGKGAQERPGTASTTESGKRPGTASTVASVPRPPTASSTSSTPAKPPTPSRPAPPSTPLPPRPGTAMSDRSPPAPPKPAQRVRTYSLTAPKRISTLFALSGSEERPPPVPCMPMPNQLPTIPSVRALPELDLDLDHELPQSQSRETLKTPVTPSFPSPTRPGILTSTPLSSESSPVSEPSSSPSLTSDSVTDEADADGSTDRDTETETGEETAELDVDDSSPCTSAYDSAKEDCQPSPGLPNLNLNLKLGPAPFQGLGIDMRSFGVRGEV</sequence>
<name>A0A167LKT2_CALVF</name>
<accession>A0A167LKT2</accession>
<feature type="compositionally biased region" description="Low complexity" evidence="1">
    <location>
        <begin position="334"/>
        <end position="344"/>
    </location>
</feature>
<feature type="compositionally biased region" description="Pro residues" evidence="1">
    <location>
        <begin position="610"/>
        <end position="619"/>
    </location>
</feature>
<feature type="region of interest" description="Disordered" evidence="1">
    <location>
        <begin position="669"/>
        <end position="953"/>
    </location>
</feature>
<feature type="compositionally biased region" description="Polar residues" evidence="1">
    <location>
        <begin position="853"/>
        <end position="865"/>
    </location>
</feature>
<dbReference type="EMBL" id="KV417287">
    <property type="protein sequence ID" value="KZO95788.1"/>
    <property type="molecule type" value="Genomic_DNA"/>
</dbReference>
<feature type="compositionally biased region" description="Pro residues" evidence="1">
    <location>
        <begin position="454"/>
        <end position="465"/>
    </location>
</feature>
<feature type="compositionally biased region" description="Basic residues" evidence="1">
    <location>
        <begin position="357"/>
        <end position="371"/>
    </location>
</feature>
<reference evidence="2 3" key="1">
    <citation type="journal article" date="2016" name="Mol. Biol. Evol.">
        <title>Comparative Genomics of Early-Diverging Mushroom-Forming Fungi Provides Insights into the Origins of Lignocellulose Decay Capabilities.</title>
        <authorList>
            <person name="Nagy L.G."/>
            <person name="Riley R."/>
            <person name="Tritt A."/>
            <person name="Adam C."/>
            <person name="Daum C."/>
            <person name="Floudas D."/>
            <person name="Sun H."/>
            <person name="Yadav J.S."/>
            <person name="Pangilinan J."/>
            <person name="Larsson K.H."/>
            <person name="Matsuura K."/>
            <person name="Barry K."/>
            <person name="Labutti K."/>
            <person name="Kuo R."/>
            <person name="Ohm R.A."/>
            <person name="Bhattacharya S.S."/>
            <person name="Shirouzu T."/>
            <person name="Yoshinaga Y."/>
            <person name="Martin F.M."/>
            <person name="Grigoriev I.V."/>
            <person name="Hibbett D.S."/>
        </authorList>
    </citation>
    <scope>NUCLEOTIDE SEQUENCE [LARGE SCALE GENOMIC DNA]</scope>
    <source>
        <strain evidence="2 3">TUFC12733</strain>
    </source>
</reference>
<keyword evidence="3" id="KW-1185">Reference proteome</keyword>
<feature type="compositionally biased region" description="Basic and acidic residues" evidence="1">
    <location>
        <begin position="383"/>
        <end position="428"/>
    </location>
</feature>
<feature type="compositionally biased region" description="Low complexity" evidence="1">
    <location>
        <begin position="45"/>
        <end position="56"/>
    </location>
</feature>
<evidence type="ECO:0000313" key="2">
    <source>
        <dbReference type="EMBL" id="KZO95788.1"/>
    </source>
</evidence>
<feature type="compositionally biased region" description="Low complexity" evidence="1">
    <location>
        <begin position="563"/>
        <end position="573"/>
    </location>
</feature>
<proteinExistence type="predicted"/>
<protein>
    <submittedName>
        <fullName evidence="2">Uncharacterized protein</fullName>
    </submittedName>
</protein>
<feature type="compositionally biased region" description="Acidic residues" evidence="1">
    <location>
        <begin position="919"/>
        <end position="932"/>
    </location>
</feature>
<feature type="region of interest" description="Disordered" evidence="1">
    <location>
        <begin position="1"/>
        <end position="71"/>
    </location>
</feature>
<gene>
    <name evidence="2" type="ORF">CALVIDRAFT_537770</name>
</gene>
<feature type="region of interest" description="Disordered" evidence="1">
    <location>
        <begin position="83"/>
        <end position="638"/>
    </location>
</feature>